<dbReference type="PROSITE" id="PS51257">
    <property type="entry name" value="PROKAR_LIPOPROTEIN"/>
    <property type="match status" value="1"/>
</dbReference>
<name>A0A839GTP0_9BACT</name>
<feature type="chain" id="PRO_5032904890" description="DUF5017 domain-containing protein" evidence="1">
    <location>
        <begin position="19"/>
        <end position="302"/>
    </location>
</feature>
<dbReference type="Pfam" id="PF16409">
    <property type="entry name" value="DUF5017"/>
    <property type="match status" value="1"/>
</dbReference>
<accession>A0A839GTP0</accession>
<sequence length="302" mass="32579">MKKILILLLGAFAFTSCTTDLEVDAPSFDVKADNAELTYDVGDTVKFSFSGQAHYITFYSGVAGSDYDYRNRTEITGGKPQFRFTSQYGGGGTQINPLKIMVTTDLQGYTKEGVAATQWTDITSRATIATNATLIASGIIDLSDIALPGKPIYIAYKFQSVKDPDRAAGTMIVHNFVAETLTPDGSAIPVATLLTAGWRPVNVLNDATNWTTRSTLAQPDLLLAAGGKNAEPSEDWYISNPLYFTKVPPDTGLPIQSIGTNALTTYGHVYNKAGTYKVTFLASNVTVDEQKSVVKQLTITVK</sequence>
<evidence type="ECO:0000259" key="2">
    <source>
        <dbReference type="Pfam" id="PF16409"/>
    </source>
</evidence>
<gene>
    <name evidence="3" type="ORF">FHS90_001862</name>
</gene>
<keyword evidence="1" id="KW-0732">Signal</keyword>
<feature type="domain" description="DUF5017" evidence="2">
    <location>
        <begin position="16"/>
        <end position="198"/>
    </location>
</feature>
<organism evidence="3 4">
    <name type="scientific">Rufibacter quisquiliarum</name>
    <dbReference type="NCBI Taxonomy" id="1549639"/>
    <lineage>
        <taxon>Bacteria</taxon>
        <taxon>Pseudomonadati</taxon>
        <taxon>Bacteroidota</taxon>
        <taxon>Cytophagia</taxon>
        <taxon>Cytophagales</taxon>
        <taxon>Hymenobacteraceae</taxon>
        <taxon>Rufibacter</taxon>
    </lineage>
</organism>
<protein>
    <recommendedName>
        <fullName evidence="2">DUF5017 domain-containing protein</fullName>
    </recommendedName>
</protein>
<dbReference type="EMBL" id="JACJIQ010000006">
    <property type="protein sequence ID" value="MBA9077151.1"/>
    <property type="molecule type" value="Genomic_DNA"/>
</dbReference>
<proteinExistence type="predicted"/>
<comment type="caution">
    <text evidence="3">The sequence shown here is derived from an EMBL/GenBank/DDBJ whole genome shotgun (WGS) entry which is preliminary data.</text>
</comment>
<evidence type="ECO:0000256" key="1">
    <source>
        <dbReference type="SAM" id="SignalP"/>
    </source>
</evidence>
<evidence type="ECO:0000313" key="3">
    <source>
        <dbReference type="EMBL" id="MBA9077151.1"/>
    </source>
</evidence>
<dbReference type="AlphaFoldDB" id="A0A839GTP0"/>
<dbReference type="Proteomes" id="UP000563094">
    <property type="component" value="Unassembled WGS sequence"/>
</dbReference>
<reference evidence="3 4" key="1">
    <citation type="submission" date="2020-08" db="EMBL/GenBank/DDBJ databases">
        <title>Genomic Encyclopedia of Type Strains, Phase IV (KMG-IV): sequencing the most valuable type-strain genomes for metagenomic binning, comparative biology and taxonomic classification.</title>
        <authorList>
            <person name="Goeker M."/>
        </authorList>
    </citation>
    <scope>NUCLEOTIDE SEQUENCE [LARGE SCALE GENOMIC DNA]</scope>
    <source>
        <strain evidence="3 4">DSM 29854</strain>
    </source>
</reference>
<keyword evidence="4" id="KW-1185">Reference proteome</keyword>
<feature type="signal peptide" evidence="1">
    <location>
        <begin position="1"/>
        <end position="18"/>
    </location>
</feature>
<evidence type="ECO:0000313" key="4">
    <source>
        <dbReference type="Proteomes" id="UP000563094"/>
    </source>
</evidence>
<dbReference type="InterPro" id="IPR032185">
    <property type="entry name" value="DUF5017"/>
</dbReference>
<dbReference type="RefSeq" id="WP_161947694.1">
    <property type="nucleotide sequence ID" value="NZ_JACJIQ010000006.1"/>
</dbReference>